<keyword evidence="3" id="KW-1185">Reference proteome</keyword>
<protein>
    <submittedName>
        <fullName evidence="2">Uncharacterized protein</fullName>
    </submittedName>
</protein>
<keyword evidence="1" id="KW-1133">Transmembrane helix</keyword>
<sequence>MNNSVLFLFASVLFLFASVLLLASAFYVAARICVAAYICTVAACICIFLSSRSLRERENCYLTDSVCCGCLTASVRPAARELPE</sequence>
<feature type="transmembrane region" description="Helical" evidence="1">
    <location>
        <begin position="35"/>
        <end position="54"/>
    </location>
</feature>
<proteinExistence type="predicted"/>
<evidence type="ECO:0000313" key="2">
    <source>
        <dbReference type="EMBL" id="MDV0444887.1"/>
    </source>
</evidence>
<name>A0ABU3VNA7_9EURY</name>
<evidence type="ECO:0000313" key="3">
    <source>
        <dbReference type="Proteomes" id="UP001272052"/>
    </source>
</evidence>
<dbReference type="EMBL" id="JAWDKC010000011">
    <property type="protein sequence ID" value="MDV0444887.1"/>
    <property type="molecule type" value="Genomic_DNA"/>
</dbReference>
<comment type="caution">
    <text evidence="2">The sequence shown here is derived from an EMBL/GenBank/DDBJ whole genome shotgun (WGS) entry which is preliminary data.</text>
</comment>
<reference evidence="2 3" key="1">
    <citation type="submission" date="2023-06" db="EMBL/GenBank/DDBJ databases">
        <title>Genome sequence of Methanimicrococcus sp. At1.</title>
        <authorList>
            <person name="Protasov E."/>
            <person name="Platt K."/>
            <person name="Poehlein A."/>
            <person name="Daniel R."/>
            <person name="Brune A."/>
        </authorList>
    </citation>
    <scope>NUCLEOTIDE SEQUENCE [LARGE SCALE GENOMIC DNA]</scope>
    <source>
        <strain evidence="2 3">At1</strain>
    </source>
</reference>
<gene>
    <name evidence="2" type="ORF">MmiAt1_04330</name>
</gene>
<organism evidence="2 3">
    <name type="scientific">Methanimicrococcus hacksteinii</name>
    <dbReference type="NCBI Taxonomy" id="3028293"/>
    <lineage>
        <taxon>Archaea</taxon>
        <taxon>Methanobacteriati</taxon>
        <taxon>Methanobacteriota</taxon>
        <taxon>Stenosarchaea group</taxon>
        <taxon>Methanomicrobia</taxon>
        <taxon>Methanosarcinales</taxon>
        <taxon>Methanosarcinaceae</taxon>
        <taxon>Methanimicrococcus</taxon>
    </lineage>
</organism>
<evidence type="ECO:0000256" key="1">
    <source>
        <dbReference type="SAM" id="Phobius"/>
    </source>
</evidence>
<accession>A0ABU3VNA7</accession>
<keyword evidence="1" id="KW-0472">Membrane</keyword>
<keyword evidence="1" id="KW-0812">Transmembrane</keyword>
<dbReference type="Proteomes" id="UP001272052">
    <property type="component" value="Unassembled WGS sequence"/>
</dbReference>